<evidence type="ECO:0000313" key="2">
    <source>
        <dbReference type="EMBL" id="OGY18997.1"/>
    </source>
</evidence>
<dbReference type="PANTHER" id="PTHR43245">
    <property type="entry name" value="BIFUNCTIONAL POLYMYXIN RESISTANCE PROTEIN ARNA"/>
    <property type="match status" value="1"/>
</dbReference>
<gene>
    <name evidence="2" type="ORF">A2786_00985</name>
</gene>
<evidence type="ECO:0000259" key="1">
    <source>
        <dbReference type="Pfam" id="PF01370"/>
    </source>
</evidence>
<dbReference type="Gene3D" id="3.40.50.720">
    <property type="entry name" value="NAD(P)-binding Rossmann-like Domain"/>
    <property type="match status" value="1"/>
</dbReference>
<dbReference type="InterPro" id="IPR050177">
    <property type="entry name" value="Lipid_A_modif_metabolic_enz"/>
</dbReference>
<sequence>MKKNISVLLTGAHGFIGLHTEEALRTGGYSVRDFAGDVRSRSDWEANISGGEVVVHLAGIRTETEADFAVNTQGTENLFVTAVKTGRLPAKVVLGSSQAVYLGLQPPFSEDQTPSPTTIYGKSKFFAERAAREVGKRMGIPVVILRCSTVLGAGIREESGMSGPLAQWVRAGFAGKPIRVNRDGMQRRDYVHVDDVAAANVLAAERLPEGIFNVGGQRRVRLLTLAGWVKQATGGRSVIKIAGGKASAADPREMLSDINKLCGYGWKPRRTAKEAVAEYVMGVRSEEYGEGRIGGEGLGSRV</sequence>
<reference evidence="2 3" key="1">
    <citation type="journal article" date="2016" name="Nat. Commun.">
        <title>Thousands of microbial genomes shed light on interconnected biogeochemical processes in an aquifer system.</title>
        <authorList>
            <person name="Anantharaman K."/>
            <person name="Brown C.T."/>
            <person name="Hug L.A."/>
            <person name="Sharon I."/>
            <person name="Castelle C.J."/>
            <person name="Probst A.J."/>
            <person name="Thomas B.C."/>
            <person name="Singh A."/>
            <person name="Wilkins M.J."/>
            <person name="Karaoz U."/>
            <person name="Brodie E.L."/>
            <person name="Williams K.H."/>
            <person name="Hubbard S.S."/>
            <person name="Banfield J.F."/>
        </authorList>
    </citation>
    <scope>NUCLEOTIDE SEQUENCE [LARGE SCALE GENOMIC DNA]</scope>
</reference>
<feature type="domain" description="NAD-dependent epimerase/dehydratase" evidence="1">
    <location>
        <begin position="7"/>
        <end position="215"/>
    </location>
</feature>
<dbReference type="PANTHER" id="PTHR43245:SF13">
    <property type="entry name" value="UDP-D-APIOSE_UDP-D-XYLOSE SYNTHASE 2"/>
    <property type="match status" value="1"/>
</dbReference>
<accession>A0A1G1VUW6</accession>
<dbReference type="SUPFAM" id="SSF51735">
    <property type="entry name" value="NAD(P)-binding Rossmann-fold domains"/>
    <property type="match status" value="1"/>
</dbReference>
<proteinExistence type="predicted"/>
<comment type="caution">
    <text evidence="2">The sequence shown here is derived from an EMBL/GenBank/DDBJ whole genome shotgun (WGS) entry which is preliminary data.</text>
</comment>
<name>A0A1G1VUW6_9BACT</name>
<evidence type="ECO:0000313" key="3">
    <source>
        <dbReference type="Proteomes" id="UP000179233"/>
    </source>
</evidence>
<dbReference type="InterPro" id="IPR001509">
    <property type="entry name" value="Epimerase_deHydtase"/>
</dbReference>
<dbReference type="EMBL" id="MHCJ01000002">
    <property type="protein sequence ID" value="OGY18997.1"/>
    <property type="molecule type" value="Genomic_DNA"/>
</dbReference>
<dbReference type="Proteomes" id="UP000179233">
    <property type="component" value="Unassembled WGS sequence"/>
</dbReference>
<dbReference type="AlphaFoldDB" id="A0A1G1VUW6"/>
<protein>
    <recommendedName>
        <fullName evidence="1">NAD-dependent epimerase/dehydratase domain-containing protein</fullName>
    </recommendedName>
</protein>
<organism evidence="2 3">
    <name type="scientific">Candidatus Chisholmbacteria bacterium RIFCSPHIGHO2_01_FULL_52_32</name>
    <dbReference type="NCBI Taxonomy" id="1797591"/>
    <lineage>
        <taxon>Bacteria</taxon>
        <taxon>Candidatus Chisholmiibacteriota</taxon>
    </lineage>
</organism>
<dbReference type="InterPro" id="IPR036291">
    <property type="entry name" value="NAD(P)-bd_dom_sf"/>
</dbReference>
<dbReference type="Pfam" id="PF01370">
    <property type="entry name" value="Epimerase"/>
    <property type="match status" value="1"/>
</dbReference>